<dbReference type="PANTHER" id="PTHR30069:SF41">
    <property type="entry name" value="HEME_HEMOPEXIN UTILIZATION PROTEIN C"/>
    <property type="match status" value="1"/>
</dbReference>
<comment type="caution">
    <text evidence="14">The sequence shown here is derived from an EMBL/GenBank/DDBJ whole genome shotgun (WGS) entry which is preliminary data.</text>
</comment>
<evidence type="ECO:0000256" key="8">
    <source>
        <dbReference type="ARBA" id="ARBA00023237"/>
    </source>
</evidence>
<dbReference type="Proteomes" id="UP000572722">
    <property type="component" value="Unassembled WGS sequence"/>
</dbReference>
<feature type="domain" description="TonB-dependent receptor-like beta-barrel" evidence="12">
    <location>
        <begin position="167"/>
        <end position="598"/>
    </location>
</feature>
<dbReference type="Pfam" id="PF07715">
    <property type="entry name" value="Plug"/>
    <property type="match status" value="1"/>
</dbReference>
<evidence type="ECO:0000313" key="15">
    <source>
        <dbReference type="Proteomes" id="UP000572722"/>
    </source>
</evidence>
<feature type="domain" description="TonB-dependent receptor plug" evidence="13">
    <location>
        <begin position="36"/>
        <end position="136"/>
    </location>
</feature>
<feature type="chain" id="PRO_5042278354" evidence="11">
    <location>
        <begin position="22"/>
        <end position="636"/>
    </location>
</feature>
<dbReference type="SUPFAM" id="SSF56935">
    <property type="entry name" value="Porins"/>
    <property type="match status" value="1"/>
</dbReference>
<evidence type="ECO:0000256" key="10">
    <source>
        <dbReference type="RuleBase" id="RU003357"/>
    </source>
</evidence>
<keyword evidence="6 10" id="KW-0798">TonB box</keyword>
<feature type="signal peptide" evidence="11">
    <location>
        <begin position="1"/>
        <end position="21"/>
    </location>
</feature>
<dbReference type="GO" id="GO:0009279">
    <property type="term" value="C:cell outer membrane"/>
    <property type="evidence" value="ECO:0007669"/>
    <property type="project" value="UniProtKB-SubCell"/>
</dbReference>
<name>A0AAE5GLF3_9VIBR</name>
<keyword evidence="14" id="KW-0675">Receptor</keyword>
<gene>
    <name evidence="14" type="ORF">F0237_00220</name>
</gene>
<evidence type="ECO:0000256" key="4">
    <source>
        <dbReference type="ARBA" id="ARBA00022452"/>
    </source>
</evidence>
<dbReference type="AlphaFoldDB" id="A0AAE5GLF3"/>
<dbReference type="InterPro" id="IPR037066">
    <property type="entry name" value="Plug_dom_sf"/>
</dbReference>
<keyword evidence="8 9" id="KW-0998">Cell outer membrane</keyword>
<evidence type="ECO:0000259" key="12">
    <source>
        <dbReference type="Pfam" id="PF00593"/>
    </source>
</evidence>
<dbReference type="EMBL" id="VTXO01000001">
    <property type="protein sequence ID" value="NOI79064.1"/>
    <property type="molecule type" value="Genomic_DNA"/>
</dbReference>
<evidence type="ECO:0000256" key="1">
    <source>
        <dbReference type="ARBA" id="ARBA00004571"/>
    </source>
</evidence>
<evidence type="ECO:0000259" key="13">
    <source>
        <dbReference type="Pfam" id="PF07715"/>
    </source>
</evidence>
<dbReference type="PROSITE" id="PS52016">
    <property type="entry name" value="TONB_DEPENDENT_REC_3"/>
    <property type="match status" value="1"/>
</dbReference>
<keyword evidence="3 9" id="KW-0813">Transport</keyword>
<dbReference type="InterPro" id="IPR012910">
    <property type="entry name" value="Plug_dom"/>
</dbReference>
<sequence length="636" mass="70363">MDTVFKLSPIALLLATNFAVADDTTETIEVLGQKTLGVDTTITADDLAKQQAQDLNDIFRKDAEVKVGGSSGISQKIYVRGLEDTMLNISIDGAEQSGNLFHHQGRLSIEPELLKQVDVSAGAGRATNGPGALGGAIQFKTKDAHDLLSSGDTFGAQVKGGYYTNNKGYKGSASLYGEVSEDLGLLASFGYQDTDNIVDGHGEEQPYTKSEQKVALLKLSGNINSHHYISLAYDYRDDDSTRLNRPHFQPSFKNEPLKQEADRQTITANHVYTEGDLIKIDTTVYTTENRIAHIDHPRWGTSEGTINTFGGKVFNTATWANNSLIVGADYKQDKNKLKGSTNTYTEKGTVYGLFLQDDWNVTESLLLSAGARYDWYELDDNLDQNFESSDFSPNVSANYRFDNGLSVFAGYAEAFRGQQVKENFVLGSNENSPARGPERAKNIEYGVKFANDMFRAGVTVFDTTIDDVVAFDYSVRKYVNAGKLETSGVTANVGLTLESFFATLSYNQSKPELNGKPLSDDNMTLGTSVGDTWLLDLNYLWNENLEFGWHVTLVEKLTDVADPKVNPEKPGYDVHDLYAQWRPLSDEELILTVSVKNVFDKYYLDHGSYHEYIGSPVAKGYANAGRDFRFNVSYAF</sequence>
<evidence type="ECO:0000256" key="11">
    <source>
        <dbReference type="SAM" id="SignalP"/>
    </source>
</evidence>
<proteinExistence type="inferred from homology"/>
<dbReference type="RefSeq" id="WP_171319734.1">
    <property type="nucleotide sequence ID" value="NZ_VTXO01000001.1"/>
</dbReference>
<organism evidence="14 15">
    <name type="scientific">Vibrio tubiashii</name>
    <dbReference type="NCBI Taxonomy" id="29498"/>
    <lineage>
        <taxon>Bacteria</taxon>
        <taxon>Pseudomonadati</taxon>
        <taxon>Pseudomonadota</taxon>
        <taxon>Gammaproteobacteria</taxon>
        <taxon>Vibrionales</taxon>
        <taxon>Vibrionaceae</taxon>
        <taxon>Vibrio</taxon>
        <taxon>Vibrio oreintalis group</taxon>
    </lineage>
</organism>
<reference evidence="14 15" key="1">
    <citation type="submission" date="2019-08" db="EMBL/GenBank/DDBJ databases">
        <title>Draft genome sequencing and comparative genomics of hatchery-associated Vibrios.</title>
        <authorList>
            <person name="Kehlet-Delgado H."/>
            <person name="Mueller R.S."/>
        </authorList>
    </citation>
    <scope>NUCLEOTIDE SEQUENCE [LARGE SCALE GENOMIC DNA]</scope>
    <source>
        <strain evidence="14 15">01-65-5-1</strain>
    </source>
</reference>
<dbReference type="CDD" id="cd01347">
    <property type="entry name" value="ligand_gated_channel"/>
    <property type="match status" value="1"/>
</dbReference>
<evidence type="ECO:0000256" key="5">
    <source>
        <dbReference type="ARBA" id="ARBA00022692"/>
    </source>
</evidence>
<comment type="subcellular location">
    <subcellularLocation>
        <location evidence="1 9">Cell outer membrane</location>
        <topology evidence="1 9">Multi-pass membrane protein</topology>
    </subcellularLocation>
</comment>
<keyword evidence="5 9" id="KW-0812">Transmembrane</keyword>
<dbReference type="Gene3D" id="2.40.170.20">
    <property type="entry name" value="TonB-dependent receptor, beta-barrel domain"/>
    <property type="match status" value="1"/>
</dbReference>
<evidence type="ECO:0000256" key="3">
    <source>
        <dbReference type="ARBA" id="ARBA00022448"/>
    </source>
</evidence>
<comment type="similarity">
    <text evidence="2 9 10">Belongs to the TonB-dependent receptor family.</text>
</comment>
<evidence type="ECO:0000256" key="6">
    <source>
        <dbReference type="ARBA" id="ARBA00023077"/>
    </source>
</evidence>
<dbReference type="Gene3D" id="2.170.130.10">
    <property type="entry name" value="TonB-dependent receptor, plug domain"/>
    <property type="match status" value="1"/>
</dbReference>
<evidence type="ECO:0000256" key="9">
    <source>
        <dbReference type="PROSITE-ProRule" id="PRU01360"/>
    </source>
</evidence>
<dbReference type="Pfam" id="PF00593">
    <property type="entry name" value="TonB_dep_Rec_b-barrel"/>
    <property type="match status" value="1"/>
</dbReference>
<keyword evidence="7 9" id="KW-0472">Membrane</keyword>
<keyword evidence="11" id="KW-0732">Signal</keyword>
<keyword evidence="4 9" id="KW-1134">Transmembrane beta strand</keyword>
<evidence type="ECO:0000256" key="2">
    <source>
        <dbReference type="ARBA" id="ARBA00009810"/>
    </source>
</evidence>
<evidence type="ECO:0000313" key="14">
    <source>
        <dbReference type="EMBL" id="NOI79064.1"/>
    </source>
</evidence>
<dbReference type="PANTHER" id="PTHR30069">
    <property type="entry name" value="TONB-DEPENDENT OUTER MEMBRANE RECEPTOR"/>
    <property type="match status" value="1"/>
</dbReference>
<evidence type="ECO:0000256" key="7">
    <source>
        <dbReference type="ARBA" id="ARBA00023136"/>
    </source>
</evidence>
<protein>
    <submittedName>
        <fullName evidence="14">TonB-dependent receptor</fullName>
    </submittedName>
</protein>
<dbReference type="InterPro" id="IPR036942">
    <property type="entry name" value="Beta-barrel_TonB_sf"/>
</dbReference>
<dbReference type="GO" id="GO:0044718">
    <property type="term" value="P:siderophore transmembrane transport"/>
    <property type="evidence" value="ECO:0007669"/>
    <property type="project" value="TreeGrafter"/>
</dbReference>
<dbReference type="GO" id="GO:0015344">
    <property type="term" value="F:siderophore uptake transmembrane transporter activity"/>
    <property type="evidence" value="ECO:0007669"/>
    <property type="project" value="TreeGrafter"/>
</dbReference>
<dbReference type="InterPro" id="IPR039426">
    <property type="entry name" value="TonB-dep_rcpt-like"/>
</dbReference>
<accession>A0AAE5GLF3</accession>
<dbReference type="InterPro" id="IPR000531">
    <property type="entry name" value="Beta-barrel_TonB"/>
</dbReference>